<dbReference type="AlphaFoldDB" id="A0A077EDM8"/>
<accession>A0A077EDM8</accession>
<organism evidence="1 2">
    <name type="scientific">Elizabethkingia anophelis NUHP1</name>
    <dbReference type="NCBI Taxonomy" id="1338011"/>
    <lineage>
        <taxon>Bacteria</taxon>
        <taxon>Pseudomonadati</taxon>
        <taxon>Bacteroidota</taxon>
        <taxon>Flavobacteriia</taxon>
        <taxon>Flavobacteriales</taxon>
        <taxon>Weeksellaceae</taxon>
        <taxon>Elizabethkingia</taxon>
    </lineage>
</organism>
<name>A0A077EDM8_9FLAO</name>
<sequence length="223" mass="25856">MKNKSIAFIVFLSYLTFSCGQKNEKVENKISVENTNTENSISTKIKSTTKENEINDTIIKIVKAYQKKDENTLNSLIYKDYGLTFLFARGVSDNISTAKRISFKEPVPEYLPYETNFETQYLINETDSPVFSCETESWNKPSGIYVDMTSNDKFLSTIAISENKLTEETIWNEKEIKLFEEIERKSHKVTLIGKNQETFIFYIAKINNKWYLTAIDRFEVCSA</sequence>
<reference evidence="1 2" key="1">
    <citation type="journal article" date="2013" name="Lancet">
        <title>First case of E anophelis outbreak in an intensive-care unit.</title>
        <authorList>
            <person name="Teo J."/>
            <person name="Tan S.Y."/>
            <person name="Tay M."/>
            <person name="Ding Y."/>
            <person name="Kjelleberg S."/>
            <person name="Givskov M."/>
            <person name="Lin R.T."/>
            <person name="Yang L."/>
        </authorList>
    </citation>
    <scope>NUCLEOTIDE SEQUENCE [LARGE SCALE GENOMIC DNA]</scope>
    <source>
        <strain evidence="1 2">NUHP1</strain>
    </source>
</reference>
<evidence type="ECO:0000313" key="1">
    <source>
        <dbReference type="EMBL" id="AIL44314.1"/>
    </source>
</evidence>
<dbReference type="HOGENOM" id="CLU_107940_0_0_10"/>
<dbReference type="eggNOG" id="ENOG50335VW">
    <property type="taxonomic scope" value="Bacteria"/>
</dbReference>
<dbReference type="RefSeq" id="WP_024564639.1">
    <property type="nucleotide sequence ID" value="NZ_CP007547.1"/>
</dbReference>
<dbReference type="KEGG" id="eao:BD94_0539"/>
<evidence type="ECO:0008006" key="3">
    <source>
        <dbReference type="Google" id="ProtNLM"/>
    </source>
</evidence>
<protein>
    <recommendedName>
        <fullName evidence="3">Lipoprotein</fullName>
    </recommendedName>
</protein>
<dbReference type="PROSITE" id="PS51257">
    <property type="entry name" value="PROKAR_LIPOPROTEIN"/>
    <property type="match status" value="1"/>
</dbReference>
<evidence type="ECO:0000313" key="2">
    <source>
        <dbReference type="Proteomes" id="UP000028933"/>
    </source>
</evidence>
<dbReference type="EMBL" id="CP007547">
    <property type="protein sequence ID" value="AIL44314.1"/>
    <property type="molecule type" value="Genomic_DNA"/>
</dbReference>
<proteinExistence type="predicted"/>
<dbReference type="Proteomes" id="UP000028933">
    <property type="component" value="Chromosome"/>
</dbReference>
<dbReference type="STRING" id="1338011.BD94_0539"/>
<gene>
    <name evidence="1" type="ORF">BD94_0539</name>
</gene>